<accession>X1J4X9</accession>
<protein>
    <submittedName>
        <fullName evidence="1">Uncharacterized protein</fullName>
    </submittedName>
</protein>
<evidence type="ECO:0000313" key="1">
    <source>
        <dbReference type="EMBL" id="GAH76540.1"/>
    </source>
</evidence>
<proteinExistence type="predicted"/>
<name>X1J4X9_9ZZZZ</name>
<reference evidence="1" key="1">
    <citation type="journal article" date="2014" name="Front. Microbiol.">
        <title>High frequency of phylogenetically diverse reductive dehalogenase-homologous genes in deep subseafloor sedimentary metagenomes.</title>
        <authorList>
            <person name="Kawai M."/>
            <person name="Futagami T."/>
            <person name="Toyoda A."/>
            <person name="Takaki Y."/>
            <person name="Nishi S."/>
            <person name="Hori S."/>
            <person name="Arai W."/>
            <person name="Tsubouchi T."/>
            <person name="Morono Y."/>
            <person name="Uchiyama I."/>
            <person name="Ito T."/>
            <person name="Fujiyama A."/>
            <person name="Inagaki F."/>
            <person name="Takami H."/>
        </authorList>
    </citation>
    <scope>NUCLEOTIDE SEQUENCE</scope>
    <source>
        <strain evidence="1">Expedition CK06-06</strain>
    </source>
</reference>
<dbReference type="EMBL" id="BARU01042838">
    <property type="protein sequence ID" value="GAH76540.1"/>
    <property type="molecule type" value="Genomic_DNA"/>
</dbReference>
<gene>
    <name evidence="1" type="ORF">S03H2_65734</name>
</gene>
<sequence>MKCNSQRTKTYSEQGKLGLNALNYSKGEWISTHEDALFYFPTTNPYLGRIVIELVNSITKILC</sequence>
<organism evidence="1">
    <name type="scientific">marine sediment metagenome</name>
    <dbReference type="NCBI Taxonomy" id="412755"/>
    <lineage>
        <taxon>unclassified sequences</taxon>
        <taxon>metagenomes</taxon>
        <taxon>ecological metagenomes</taxon>
    </lineage>
</organism>
<comment type="caution">
    <text evidence="1">The sequence shown here is derived from an EMBL/GenBank/DDBJ whole genome shotgun (WGS) entry which is preliminary data.</text>
</comment>
<dbReference type="AlphaFoldDB" id="X1J4X9"/>
<feature type="non-terminal residue" evidence="1">
    <location>
        <position position="63"/>
    </location>
</feature>